<accession>A0A9P4R8T2</accession>
<evidence type="ECO:0000313" key="2">
    <source>
        <dbReference type="EMBL" id="KAF2738799.1"/>
    </source>
</evidence>
<keyword evidence="3" id="KW-1185">Reference proteome</keyword>
<reference evidence="2" key="1">
    <citation type="journal article" date="2020" name="Stud. Mycol.">
        <title>101 Dothideomycetes genomes: a test case for predicting lifestyles and emergence of pathogens.</title>
        <authorList>
            <person name="Haridas S."/>
            <person name="Albert R."/>
            <person name="Binder M."/>
            <person name="Bloem J."/>
            <person name="Labutti K."/>
            <person name="Salamov A."/>
            <person name="Andreopoulos B."/>
            <person name="Baker S."/>
            <person name="Barry K."/>
            <person name="Bills G."/>
            <person name="Bluhm B."/>
            <person name="Cannon C."/>
            <person name="Castanera R."/>
            <person name="Culley D."/>
            <person name="Daum C."/>
            <person name="Ezra D."/>
            <person name="Gonzalez J."/>
            <person name="Henrissat B."/>
            <person name="Kuo A."/>
            <person name="Liang C."/>
            <person name="Lipzen A."/>
            <person name="Lutzoni F."/>
            <person name="Magnuson J."/>
            <person name="Mondo S."/>
            <person name="Nolan M."/>
            <person name="Ohm R."/>
            <person name="Pangilinan J."/>
            <person name="Park H.-J."/>
            <person name="Ramirez L."/>
            <person name="Alfaro M."/>
            <person name="Sun H."/>
            <person name="Tritt A."/>
            <person name="Yoshinaga Y."/>
            <person name="Zwiers L.-H."/>
            <person name="Turgeon B."/>
            <person name="Goodwin S."/>
            <person name="Spatafora J."/>
            <person name="Crous P."/>
            <person name="Grigoriev I."/>
        </authorList>
    </citation>
    <scope>NUCLEOTIDE SEQUENCE</scope>
    <source>
        <strain evidence="2">CBS 125425</strain>
    </source>
</reference>
<organism evidence="2 3">
    <name type="scientific">Polyplosphaeria fusca</name>
    <dbReference type="NCBI Taxonomy" id="682080"/>
    <lineage>
        <taxon>Eukaryota</taxon>
        <taxon>Fungi</taxon>
        <taxon>Dikarya</taxon>
        <taxon>Ascomycota</taxon>
        <taxon>Pezizomycotina</taxon>
        <taxon>Dothideomycetes</taxon>
        <taxon>Pleosporomycetidae</taxon>
        <taxon>Pleosporales</taxon>
        <taxon>Tetraplosphaeriaceae</taxon>
        <taxon>Polyplosphaeria</taxon>
    </lineage>
</organism>
<feature type="compositionally biased region" description="Low complexity" evidence="1">
    <location>
        <begin position="219"/>
        <end position="230"/>
    </location>
</feature>
<feature type="region of interest" description="Disordered" evidence="1">
    <location>
        <begin position="219"/>
        <end position="239"/>
    </location>
</feature>
<dbReference type="OrthoDB" id="3770722at2759"/>
<proteinExistence type="predicted"/>
<dbReference type="AlphaFoldDB" id="A0A9P4R8T2"/>
<feature type="compositionally biased region" description="Polar residues" evidence="1">
    <location>
        <begin position="16"/>
        <end position="26"/>
    </location>
</feature>
<evidence type="ECO:0000313" key="3">
    <source>
        <dbReference type="Proteomes" id="UP000799444"/>
    </source>
</evidence>
<gene>
    <name evidence="2" type="ORF">EJ04DRAFT_573623</name>
</gene>
<comment type="caution">
    <text evidence="2">The sequence shown here is derived from an EMBL/GenBank/DDBJ whole genome shotgun (WGS) entry which is preliminary data.</text>
</comment>
<protein>
    <submittedName>
        <fullName evidence="2">Uncharacterized protein</fullName>
    </submittedName>
</protein>
<evidence type="ECO:0000256" key="1">
    <source>
        <dbReference type="SAM" id="MobiDB-lite"/>
    </source>
</evidence>
<dbReference type="EMBL" id="ML996107">
    <property type="protein sequence ID" value="KAF2738799.1"/>
    <property type="molecule type" value="Genomic_DNA"/>
</dbReference>
<sequence>MSSSSSPAPTAPAEMTGSSSQPNSGNMAPPSHPVSLVSALPATPYKETAAEKQKLTADYIRVQLAVLKWLDTHSADELLGVPIQANKWTTDINKKDNEITTPTEATRLCYWLRTKNFNTYSKIDPQKNSKSPLHHPLSSMLTTPPAIAFYIANADYKTRSPRHDVLYWRQHLSTWAIEELHLGPTGARGDRVSLYHGLDPTAVLDDIMASLRETDPSAFDFVSDPSSSPSMEWDASGSD</sequence>
<name>A0A9P4R8T2_9PLEO</name>
<feature type="compositionally biased region" description="Low complexity" evidence="1">
    <location>
        <begin position="1"/>
        <end position="13"/>
    </location>
</feature>
<dbReference type="Proteomes" id="UP000799444">
    <property type="component" value="Unassembled WGS sequence"/>
</dbReference>
<feature type="region of interest" description="Disordered" evidence="1">
    <location>
        <begin position="1"/>
        <end position="35"/>
    </location>
</feature>